<feature type="domain" description="DUF4357" evidence="1">
    <location>
        <begin position="239"/>
        <end position="290"/>
    </location>
</feature>
<gene>
    <name evidence="2" type="ORF">D8I30_11025</name>
</gene>
<sequence>MSIGKKGRSLELFFVDGRPEGIVTAGVFNWAGHVLVTPRARLKEALERPSSRLTGVYILVGEKNGKLFAYIGEAENVANRIKIHGAKKDWWTSAFLVTSSDNSLNKAHAKYLEARLVEEALKVGAMSLENGNAPPKPGLSESGAANMEAFLEFVFLVLPAVRLDMFVQHARPTIQKNGNNLDKVLPSDPQKFLINTQKHNLKAEAFLIDGEFVVQAGSQARLVWMGKERSTSGYAKLHEQLIQSRILQPSGKHCIFTESCAFNSASAAAAIVYGRQTQGPAAWKTPEGKTYKQWEAEQL</sequence>
<dbReference type="CDD" id="cd10447">
    <property type="entry name" value="GIY-YIG_unchar_2"/>
    <property type="match status" value="1"/>
</dbReference>
<dbReference type="EMBL" id="CP032707">
    <property type="protein sequence ID" value="AYG95655.1"/>
    <property type="molecule type" value="Genomic_DNA"/>
</dbReference>
<evidence type="ECO:0000313" key="2">
    <source>
        <dbReference type="EMBL" id="AYG95655.1"/>
    </source>
</evidence>
<dbReference type="InterPro" id="IPR025579">
    <property type="entry name" value="DUF4357"/>
</dbReference>
<reference evidence="2 3" key="1">
    <citation type="submission" date="2018-10" db="EMBL/GenBank/DDBJ databases">
        <title>Complete genome sequence of Brevundimonas naejangsanensis BRV3.</title>
        <authorList>
            <person name="Berrios L."/>
            <person name="Ely B."/>
        </authorList>
    </citation>
    <scope>NUCLEOTIDE SEQUENCE [LARGE SCALE GENOMIC DNA]</scope>
    <source>
        <strain evidence="2 3">BRV3</strain>
    </source>
</reference>
<keyword evidence="3" id="KW-1185">Reference proteome</keyword>
<dbReference type="Pfam" id="PF14267">
    <property type="entry name" value="DUF4357"/>
    <property type="match status" value="1"/>
</dbReference>
<name>A0A494RGV1_9CAUL</name>
<dbReference type="OrthoDB" id="2656488at2"/>
<dbReference type="RefSeq" id="WP_121482789.1">
    <property type="nucleotide sequence ID" value="NZ_CP032707.1"/>
</dbReference>
<protein>
    <submittedName>
        <fullName evidence="2">GIY-YIG nuclease family protein</fullName>
    </submittedName>
</protein>
<evidence type="ECO:0000259" key="1">
    <source>
        <dbReference type="Pfam" id="PF14267"/>
    </source>
</evidence>
<proteinExistence type="predicted"/>
<accession>A0A494RGV1</accession>
<dbReference type="AlphaFoldDB" id="A0A494RGV1"/>
<organism evidence="2 3">
    <name type="scientific">Brevundimonas naejangsanensis</name>
    <dbReference type="NCBI Taxonomy" id="588932"/>
    <lineage>
        <taxon>Bacteria</taxon>
        <taxon>Pseudomonadati</taxon>
        <taxon>Pseudomonadota</taxon>
        <taxon>Alphaproteobacteria</taxon>
        <taxon>Caulobacterales</taxon>
        <taxon>Caulobacteraceae</taxon>
        <taxon>Brevundimonas</taxon>
    </lineage>
</organism>
<evidence type="ECO:0000313" key="3">
    <source>
        <dbReference type="Proteomes" id="UP000276984"/>
    </source>
</evidence>
<dbReference type="Proteomes" id="UP000276984">
    <property type="component" value="Chromosome"/>
</dbReference>